<dbReference type="GO" id="GO:0004760">
    <property type="term" value="F:L-serine-pyruvate transaminase activity"/>
    <property type="evidence" value="ECO:0007669"/>
    <property type="project" value="TreeGrafter"/>
</dbReference>
<evidence type="ECO:0000313" key="5">
    <source>
        <dbReference type="Proteomes" id="UP000321926"/>
    </source>
</evidence>
<dbReference type="InterPro" id="IPR015424">
    <property type="entry name" value="PyrdxlP-dep_Trfase"/>
</dbReference>
<comment type="cofactor">
    <cofactor evidence="1">
        <name>pyridoxal 5'-phosphate</name>
        <dbReference type="ChEBI" id="CHEBI:597326"/>
    </cofactor>
</comment>
<evidence type="ECO:0000256" key="1">
    <source>
        <dbReference type="ARBA" id="ARBA00001933"/>
    </source>
</evidence>
<dbReference type="AlphaFoldDB" id="A0A5C8K5L8"/>
<sequence>MLNFYPGPSKVYPEVRQYLTDAYDEGFLGTPHRGDQFVQLSRTVVSLLKQKINIPQDYHIYFASSATECWEILIQSLTVNKSSHIFNGSFGENWYNYAKKLRPKAESFRFDLNEQMPVEDLNISSDTELICFTQSETSNGTHVTATPILNLQNRYRDKLIAVDATSSMAGLNLKLIKADIWFASVQKCFGLPAGLAVMACSPRVIFRAKQKAERAHYNSLLAMYEKMLNYQTTHTPNVLNIYLLKRLLEERPVVKLLDEHLTARANDLYTFFSQFTEISPLVENEEVRSKTVITLQANERLVDDIKKKAMQQDIRLGNGYGPWQRNTFRIANFPAIQDEEYEELKRFFLQNYSWI</sequence>
<dbReference type="InterPro" id="IPR015421">
    <property type="entry name" value="PyrdxlP-dep_Trfase_major"/>
</dbReference>
<dbReference type="GO" id="GO:0019265">
    <property type="term" value="P:glycine biosynthetic process, by transamination of glyoxylate"/>
    <property type="evidence" value="ECO:0007669"/>
    <property type="project" value="TreeGrafter"/>
</dbReference>
<dbReference type="PANTHER" id="PTHR21152:SF40">
    <property type="entry name" value="ALANINE--GLYOXYLATE AMINOTRANSFERASE"/>
    <property type="match status" value="1"/>
</dbReference>
<gene>
    <name evidence="4" type="ORF">FVR03_11520</name>
</gene>
<accession>A0A5C8K5L8</accession>
<dbReference type="SUPFAM" id="SSF53383">
    <property type="entry name" value="PLP-dependent transferases"/>
    <property type="match status" value="1"/>
</dbReference>
<dbReference type="InterPro" id="IPR015422">
    <property type="entry name" value="PyrdxlP-dep_Trfase_small"/>
</dbReference>
<name>A0A5C8K5L8_9BACT</name>
<dbReference type="InterPro" id="IPR000192">
    <property type="entry name" value="Aminotrans_V_dom"/>
</dbReference>
<dbReference type="Proteomes" id="UP000321926">
    <property type="component" value="Unassembled WGS sequence"/>
</dbReference>
<dbReference type="Gene3D" id="3.40.640.10">
    <property type="entry name" value="Type I PLP-dependent aspartate aminotransferase-like (Major domain)"/>
    <property type="match status" value="1"/>
</dbReference>
<keyword evidence="4" id="KW-0808">Transferase</keyword>
<dbReference type="EMBL" id="VRTY01000038">
    <property type="protein sequence ID" value="TXK45928.1"/>
    <property type="molecule type" value="Genomic_DNA"/>
</dbReference>
<dbReference type="Gene3D" id="3.90.1150.10">
    <property type="entry name" value="Aspartate Aminotransferase, domain 1"/>
    <property type="match status" value="1"/>
</dbReference>
<comment type="caution">
    <text evidence="4">The sequence shown here is derived from an EMBL/GenBank/DDBJ whole genome shotgun (WGS) entry which is preliminary data.</text>
</comment>
<evidence type="ECO:0000256" key="2">
    <source>
        <dbReference type="ARBA" id="ARBA00022898"/>
    </source>
</evidence>
<dbReference type="PANTHER" id="PTHR21152">
    <property type="entry name" value="AMINOTRANSFERASE CLASS V"/>
    <property type="match status" value="1"/>
</dbReference>
<evidence type="ECO:0000313" key="4">
    <source>
        <dbReference type="EMBL" id="TXK45928.1"/>
    </source>
</evidence>
<keyword evidence="5" id="KW-1185">Reference proteome</keyword>
<dbReference type="OrthoDB" id="975012at2"/>
<dbReference type="GO" id="GO:0008453">
    <property type="term" value="F:alanine-glyoxylate transaminase activity"/>
    <property type="evidence" value="ECO:0007669"/>
    <property type="project" value="TreeGrafter"/>
</dbReference>
<protein>
    <submittedName>
        <fullName evidence="4">Alanine--glyoxylate aminotransferase family protein</fullName>
    </submittedName>
</protein>
<reference evidence="4 5" key="1">
    <citation type="submission" date="2019-08" db="EMBL/GenBank/DDBJ databases">
        <authorList>
            <person name="Shi S."/>
        </authorList>
    </citation>
    <scope>NUCLEOTIDE SEQUENCE [LARGE SCALE GENOMIC DNA]</scope>
    <source>
        <strain evidence="4 5">GY10130</strain>
    </source>
</reference>
<keyword evidence="2" id="KW-0663">Pyridoxal phosphate</keyword>
<keyword evidence="4" id="KW-0032">Aminotransferase</keyword>
<proteinExistence type="predicted"/>
<dbReference type="Pfam" id="PF00266">
    <property type="entry name" value="Aminotran_5"/>
    <property type="match status" value="1"/>
</dbReference>
<organism evidence="4 5">
    <name type="scientific">Pontibacter qinzhouensis</name>
    <dbReference type="NCBI Taxonomy" id="2603253"/>
    <lineage>
        <taxon>Bacteria</taxon>
        <taxon>Pseudomonadati</taxon>
        <taxon>Bacteroidota</taxon>
        <taxon>Cytophagia</taxon>
        <taxon>Cytophagales</taxon>
        <taxon>Hymenobacteraceae</taxon>
        <taxon>Pontibacter</taxon>
    </lineage>
</organism>
<dbReference type="RefSeq" id="WP_147921902.1">
    <property type="nucleotide sequence ID" value="NZ_VRTY01000038.1"/>
</dbReference>
<evidence type="ECO:0000259" key="3">
    <source>
        <dbReference type="Pfam" id="PF00266"/>
    </source>
</evidence>
<feature type="domain" description="Aminotransferase class V" evidence="3">
    <location>
        <begin position="8"/>
        <end position="316"/>
    </location>
</feature>